<keyword evidence="1" id="KW-0472">Membrane</keyword>
<dbReference type="Proteomes" id="UP000070456">
    <property type="component" value="Unassembled WGS sequence"/>
</dbReference>
<name>A0A140L627_9FIRM</name>
<feature type="domain" description="Nucleoside transporter/FeoB GTPase Gate" evidence="2">
    <location>
        <begin position="62"/>
        <end position="160"/>
    </location>
</feature>
<organism evidence="3 4">
    <name type="scientific">Thermotalea metallivorans</name>
    <dbReference type="NCBI Taxonomy" id="520762"/>
    <lineage>
        <taxon>Bacteria</taxon>
        <taxon>Bacillati</taxon>
        <taxon>Bacillota</taxon>
        <taxon>Clostridia</taxon>
        <taxon>Peptostreptococcales</taxon>
        <taxon>Thermotaleaceae</taxon>
        <taxon>Thermotalea</taxon>
    </lineage>
</organism>
<feature type="transmembrane region" description="Helical" evidence="1">
    <location>
        <begin position="140"/>
        <end position="161"/>
    </location>
</feature>
<feature type="transmembrane region" description="Helical" evidence="1">
    <location>
        <begin position="399"/>
        <end position="418"/>
    </location>
</feature>
<evidence type="ECO:0000256" key="1">
    <source>
        <dbReference type="SAM" id="Phobius"/>
    </source>
</evidence>
<dbReference type="PATRIC" id="fig|520762.4.peg.1630"/>
<feature type="transmembrane region" description="Helical" evidence="1">
    <location>
        <begin position="56"/>
        <end position="78"/>
    </location>
</feature>
<keyword evidence="1" id="KW-0812">Transmembrane</keyword>
<dbReference type="STRING" id="520762.AN619_14660"/>
<dbReference type="InterPro" id="IPR011642">
    <property type="entry name" value="Gate_dom"/>
</dbReference>
<dbReference type="InterPro" id="IPR014226">
    <property type="entry name" value="Spore_IM_YlbJ"/>
</dbReference>
<keyword evidence="4" id="KW-1185">Reference proteome</keyword>
<keyword evidence="1" id="KW-1133">Transmembrane helix</keyword>
<comment type="caution">
    <text evidence="3">The sequence shown here is derived from an EMBL/GenBank/DDBJ whole genome shotgun (WGS) entry which is preliminary data.</text>
</comment>
<protein>
    <submittedName>
        <fullName evidence="3">Sporulation integral membrane protein YlbJ</fullName>
    </submittedName>
</protein>
<accession>A0A140L627</accession>
<dbReference type="AlphaFoldDB" id="A0A140L627"/>
<feature type="transmembrane region" description="Helical" evidence="1">
    <location>
        <begin position="238"/>
        <end position="264"/>
    </location>
</feature>
<feature type="transmembrane region" description="Helical" evidence="1">
    <location>
        <begin position="348"/>
        <end position="369"/>
    </location>
</feature>
<gene>
    <name evidence="3" type="primary">ylbJ_1</name>
    <name evidence="3" type="ORF">AN619_14660</name>
</gene>
<feature type="transmembrane region" description="Helical" evidence="1">
    <location>
        <begin position="167"/>
        <end position="188"/>
    </location>
</feature>
<dbReference type="EMBL" id="LOEE01000030">
    <property type="protein sequence ID" value="KXG76002.1"/>
    <property type="molecule type" value="Genomic_DNA"/>
</dbReference>
<proteinExistence type="predicted"/>
<evidence type="ECO:0000313" key="3">
    <source>
        <dbReference type="EMBL" id="KXG76002.1"/>
    </source>
</evidence>
<feature type="transmembrane region" description="Helical" evidence="1">
    <location>
        <begin position="26"/>
        <end position="44"/>
    </location>
</feature>
<evidence type="ECO:0000313" key="4">
    <source>
        <dbReference type="Proteomes" id="UP000070456"/>
    </source>
</evidence>
<feature type="transmembrane region" description="Helical" evidence="1">
    <location>
        <begin position="307"/>
        <end position="327"/>
    </location>
</feature>
<dbReference type="NCBIfam" id="TIGR02871">
    <property type="entry name" value="spore_ylbJ"/>
    <property type="match status" value="1"/>
</dbReference>
<evidence type="ECO:0000259" key="2">
    <source>
        <dbReference type="Pfam" id="PF07670"/>
    </source>
</evidence>
<dbReference type="OrthoDB" id="1645614at2"/>
<sequence length="436" mass="48600">MILILLAVLVLLFLKAKYKELFQKIIHLFLICTVLLLVISIIFFPKEALQSARNGVDTWFHIVLPSLLPFFIGAELLIRLGVVHFIGVLLEPVVRPVFNVPGEGSFVLAMSLTSGYPVGVKLASKLRQEGIFTREEAQRIISFCSTSGPLFMLGAVSAGMFHNLQLGVIIVLAHYLGAIATGIIFRFYPSNDPGKNHITQRSSNFSSAFQELSRATARQKKPFGLLLGESVRESVETLLAVGGFIILFSVIIRLFTILKVISFLSSLLHPIWLFFHINKDIQQGIISGIFEITIGCKLISEVQNISFMQQAVITTMMISWSGFSIHAQAASMIHSTDVSVMIYICSKLLHAILSAVFALFLVPFCQFSFHQANMPVFLHPGAHSAIGTWKDKILFSSELFVVITVTIIIFSIFVHIFHSKCTKIFHKKMKGKDHFN</sequence>
<dbReference type="RefSeq" id="WP_068556057.1">
    <property type="nucleotide sequence ID" value="NZ_LOEE01000030.1"/>
</dbReference>
<reference evidence="3 4" key="1">
    <citation type="submission" date="2015-12" db="EMBL/GenBank/DDBJ databases">
        <title>Draft genome sequence of the thermoanaerobe Thermotalea metallivorans, an isolate from the runoff channel of the Great Artesian Basin, Australia.</title>
        <authorList>
            <person name="Patel B.K."/>
        </authorList>
    </citation>
    <scope>NUCLEOTIDE SEQUENCE [LARGE SCALE GENOMIC DNA]</scope>
    <source>
        <strain evidence="3 4">B2-1</strain>
    </source>
</reference>
<dbReference type="Pfam" id="PF07670">
    <property type="entry name" value="Gate"/>
    <property type="match status" value="1"/>
</dbReference>